<reference evidence="8 9" key="1">
    <citation type="submission" date="2020-03" db="EMBL/GenBank/DDBJ databases">
        <title>Genomic Encyclopedia of Type Strains, Phase IV (KMG-IV): sequencing the most valuable type-strain genomes for metagenomic binning, comparative biology and taxonomic classification.</title>
        <authorList>
            <person name="Goeker M."/>
        </authorList>
    </citation>
    <scope>NUCLEOTIDE SEQUENCE [LARGE SCALE GENOMIC DNA]</scope>
    <source>
        <strain evidence="8 9">DSM 19867</strain>
    </source>
</reference>
<evidence type="ECO:0000256" key="5">
    <source>
        <dbReference type="ARBA" id="ARBA00022989"/>
    </source>
</evidence>
<keyword evidence="4 7" id="KW-0812">Transmembrane</keyword>
<evidence type="ECO:0000256" key="3">
    <source>
        <dbReference type="ARBA" id="ARBA00022448"/>
    </source>
</evidence>
<feature type="transmembrane region" description="Helical" evidence="7">
    <location>
        <begin position="360"/>
        <end position="381"/>
    </location>
</feature>
<dbReference type="InterPro" id="IPR004752">
    <property type="entry name" value="AmpG_permease/AT-1"/>
</dbReference>
<dbReference type="Pfam" id="PF07690">
    <property type="entry name" value="MFS_1"/>
    <property type="match status" value="1"/>
</dbReference>
<evidence type="ECO:0000313" key="9">
    <source>
        <dbReference type="Proteomes" id="UP000570514"/>
    </source>
</evidence>
<feature type="transmembrane region" description="Helical" evidence="7">
    <location>
        <begin position="332"/>
        <end position="353"/>
    </location>
</feature>
<keyword evidence="9" id="KW-1185">Reference proteome</keyword>
<keyword evidence="3" id="KW-0813">Transport</keyword>
<feature type="transmembrane region" description="Helical" evidence="7">
    <location>
        <begin position="401"/>
        <end position="425"/>
    </location>
</feature>
<name>A0A846MX74_9PROT</name>
<gene>
    <name evidence="8" type="ORF">FHS83_001472</name>
</gene>
<dbReference type="SUPFAM" id="SSF103473">
    <property type="entry name" value="MFS general substrate transporter"/>
    <property type="match status" value="1"/>
</dbReference>
<keyword evidence="5 7" id="KW-1133">Transmembrane helix</keyword>
<dbReference type="NCBIfam" id="TIGR00901">
    <property type="entry name" value="2A0125"/>
    <property type="match status" value="1"/>
</dbReference>
<dbReference type="InterPro" id="IPR036259">
    <property type="entry name" value="MFS_trans_sf"/>
</dbReference>
<dbReference type="Gene3D" id="1.20.1250.20">
    <property type="entry name" value="MFS general substrate transporter like domains"/>
    <property type="match status" value="1"/>
</dbReference>
<proteinExistence type="inferred from homology"/>
<comment type="caution">
    <text evidence="8">The sequence shown here is derived from an EMBL/GenBank/DDBJ whole genome shotgun (WGS) entry which is preliminary data.</text>
</comment>
<evidence type="ECO:0000256" key="7">
    <source>
        <dbReference type="SAM" id="Phobius"/>
    </source>
</evidence>
<sequence length="439" mass="46750">MSEKRPLAVYFERRNLIMLALGFSSGLPFLLVGNTLGYWLAEENTSLAAIGFISWVGLAYSFKYLWAPLIDHTSVFLFAKLGRRRSWMLLAQGLVLACLALMGQIGISHGLVTLGVLALIVAFSSATQDIVIDAWRIESARDAKELGVFTSAYTFGYRAALLSTEAIMLPIATRVGWNTSYVLYAGLMVLGITACLLAAEPARKAAPTQSGVRLFKADGVLDSIVGPFVAFFRAHGTMAILMLLAISLFQLPNFITGPMIGPLYTKIGLTKDMVGAVRGTFGLAAVFAGVAAGGFACLKLGKIRALVVGGSALILGTMSYAVLPYAHDPVSFAIIMAVDNFGIAMAGVTLVTYMSSLTTVGYTATQYALLSSVYTLIGKFLKGFSGEIVESLTAAFGLMNGFAAFFIGAGLIGIPSILLFLWIAAQRRQPPEQPIVANQ</sequence>
<evidence type="ECO:0000256" key="4">
    <source>
        <dbReference type="ARBA" id="ARBA00022692"/>
    </source>
</evidence>
<organism evidence="8 9">
    <name type="scientific">Rhizomicrobium palustre</name>
    <dbReference type="NCBI Taxonomy" id="189966"/>
    <lineage>
        <taxon>Bacteria</taxon>
        <taxon>Pseudomonadati</taxon>
        <taxon>Pseudomonadota</taxon>
        <taxon>Alphaproteobacteria</taxon>
        <taxon>Micropepsales</taxon>
        <taxon>Micropepsaceae</taxon>
        <taxon>Rhizomicrobium</taxon>
    </lineage>
</organism>
<comment type="subcellular location">
    <subcellularLocation>
        <location evidence="1">Membrane</location>
        <topology evidence="1">Multi-pass membrane protein</topology>
    </subcellularLocation>
</comment>
<accession>A0A846MX74</accession>
<dbReference type="AlphaFoldDB" id="A0A846MX74"/>
<feature type="transmembrane region" description="Helical" evidence="7">
    <location>
        <begin position="16"/>
        <end position="41"/>
    </location>
</feature>
<protein>
    <submittedName>
        <fullName evidence="8">PAT family beta-lactamase induction signal transducer AmpG</fullName>
    </submittedName>
</protein>
<dbReference type="GO" id="GO:0016020">
    <property type="term" value="C:membrane"/>
    <property type="evidence" value="ECO:0007669"/>
    <property type="project" value="UniProtKB-SubCell"/>
</dbReference>
<evidence type="ECO:0000313" key="8">
    <source>
        <dbReference type="EMBL" id="NIK88154.1"/>
    </source>
</evidence>
<evidence type="ECO:0000256" key="1">
    <source>
        <dbReference type="ARBA" id="ARBA00004141"/>
    </source>
</evidence>
<evidence type="ECO:0000256" key="2">
    <source>
        <dbReference type="ARBA" id="ARBA00008335"/>
    </source>
</evidence>
<feature type="transmembrane region" description="Helical" evidence="7">
    <location>
        <begin position="279"/>
        <end position="298"/>
    </location>
</feature>
<feature type="transmembrane region" description="Helical" evidence="7">
    <location>
        <begin position="305"/>
        <end position="326"/>
    </location>
</feature>
<feature type="transmembrane region" description="Helical" evidence="7">
    <location>
        <begin position="113"/>
        <end position="135"/>
    </location>
</feature>
<feature type="transmembrane region" description="Helical" evidence="7">
    <location>
        <begin position="47"/>
        <end position="66"/>
    </location>
</feature>
<dbReference type="Proteomes" id="UP000570514">
    <property type="component" value="Unassembled WGS sequence"/>
</dbReference>
<dbReference type="RefSeq" id="WP_167082347.1">
    <property type="nucleotide sequence ID" value="NZ_BAAADC010000001.1"/>
</dbReference>
<dbReference type="GO" id="GO:0022857">
    <property type="term" value="F:transmembrane transporter activity"/>
    <property type="evidence" value="ECO:0007669"/>
    <property type="project" value="InterPro"/>
</dbReference>
<evidence type="ECO:0000256" key="6">
    <source>
        <dbReference type="ARBA" id="ARBA00023136"/>
    </source>
</evidence>
<feature type="transmembrane region" description="Helical" evidence="7">
    <location>
        <begin position="87"/>
        <end position="107"/>
    </location>
</feature>
<dbReference type="InterPro" id="IPR011701">
    <property type="entry name" value="MFS"/>
</dbReference>
<dbReference type="PANTHER" id="PTHR12778:SF10">
    <property type="entry name" value="MAJOR FACILITATOR SUPERFAMILY DOMAIN-CONTAINING PROTEIN 3"/>
    <property type="match status" value="1"/>
</dbReference>
<keyword evidence="6 7" id="KW-0472">Membrane</keyword>
<dbReference type="EMBL" id="JAASRM010000001">
    <property type="protein sequence ID" value="NIK88154.1"/>
    <property type="molecule type" value="Genomic_DNA"/>
</dbReference>
<feature type="transmembrane region" description="Helical" evidence="7">
    <location>
        <begin position="181"/>
        <end position="199"/>
    </location>
</feature>
<dbReference type="PANTHER" id="PTHR12778">
    <property type="entry name" value="SOLUTE CARRIER FAMILY 33 ACETYL-COA TRANSPORTER -RELATED"/>
    <property type="match status" value="1"/>
</dbReference>
<comment type="similarity">
    <text evidence="2">Belongs to the major facilitator superfamily.</text>
</comment>